<gene>
    <name evidence="2" type="ORF">PML95_04335</name>
</gene>
<dbReference type="AlphaFoldDB" id="A0AAE9XFX2"/>
<evidence type="ECO:0000313" key="3">
    <source>
        <dbReference type="Proteomes" id="UP001179600"/>
    </source>
</evidence>
<proteinExistence type="predicted"/>
<feature type="coiled-coil region" evidence="1">
    <location>
        <begin position="209"/>
        <end position="276"/>
    </location>
</feature>
<keyword evidence="1" id="KW-0175">Coiled coil</keyword>
<dbReference type="EMBL" id="CP116507">
    <property type="protein sequence ID" value="WCG23462.1"/>
    <property type="molecule type" value="Genomic_DNA"/>
</dbReference>
<dbReference type="InterPro" id="IPR027417">
    <property type="entry name" value="P-loop_NTPase"/>
</dbReference>
<dbReference type="RefSeq" id="WP_272163678.1">
    <property type="nucleotide sequence ID" value="NZ_CP116507.1"/>
</dbReference>
<protein>
    <recommendedName>
        <fullName evidence="4">Rad50/SbcC-type AAA domain-containing protein</fullName>
    </recommendedName>
</protein>
<sequence>MSFYIEEVTVTGSGKTPSTVIFSKGLNIICGVSNSGKTCALKSIQFAMGVLDRPFNKEKTGYDCVNLKVNTKLGKIKIKRKIGRNIAEVKSDSPGIESDFYDTKYKSQGNTRPVLNELWLKIIGIKELPMIISTQDYKRQRLSWKTVMKLFWIEEHEIENPKSVLLPSSPTQYPYFFSSLLFLLTGESYSDKEEQDKDEISKAKKDAIRQFVNEQINKISDQKSKLEKEISVYEDDNLEEKLLELSKELTLTEEKIKFATKESQSLLTELIRLKKKENDILLTRSQFKSLKSQYISDIKRLTFIVEGEKHTHALHEAEFCPFCDNSIDIKQQETYLEASKYELSRLIHLLKGLKESEKDVQETLNNTKEEIQEIEIEKGKIDNLLKKDLQPKTSFLTNSIQKFKEHIQIEKEISVLKNVSKSWTTEVIKKENSNTTEIEKFKPKDHLPVNFNTSIDDIAFNILEECQYEGLVSAHFNKGTFDIEVNGLVKEENHGKGYWAFLNTVVGLTFREFLNQNAMYNPGIFIVDTPLLGLDQGVEDSAPESMRSALFQYFIDNQSLGQMIVVENTKDLPELDYISRGVNMIEFTHDKYKSKYNSRYGFLEDVLNDYDS</sequence>
<feature type="coiled-coil region" evidence="1">
    <location>
        <begin position="350"/>
        <end position="384"/>
    </location>
</feature>
<accession>A0AAE9XFX2</accession>
<evidence type="ECO:0000313" key="2">
    <source>
        <dbReference type="EMBL" id="WCG23462.1"/>
    </source>
</evidence>
<evidence type="ECO:0000256" key="1">
    <source>
        <dbReference type="SAM" id="Coils"/>
    </source>
</evidence>
<organism evidence="2 3">
    <name type="scientific">Vagococcus lutrae</name>
    <dbReference type="NCBI Taxonomy" id="81947"/>
    <lineage>
        <taxon>Bacteria</taxon>
        <taxon>Bacillati</taxon>
        <taxon>Bacillota</taxon>
        <taxon>Bacilli</taxon>
        <taxon>Lactobacillales</taxon>
        <taxon>Enterococcaceae</taxon>
        <taxon>Vagococcus</taxon>
    </lineage>
</organism>
<dbReference type="Gene3D" id="3.40.50.300">
    <property type="entry name" value="P-loop containing nucleotide triphosphate hydrolases"/>
    <property type="match status" value="1"/>
</dbReference>
<evidence type="ECO:0008006" key="4">
    <source>
        <dbReference type="Google" id="ProtNLM"/>
    </source>
</evidence>
<reference evidence="2" key="1">
    <citation type="submission" date="2023-01" db="EMBL/GenBank/DDBJ databases">
        <title>Oxazolidinone resistance genes in florfenicol resistant enterococci from beef cattle and veal calves at slaughter.</title>
        <authorList>
            <person name="Biggel M."/>
        </authorList>
    </citation>
    <scope>NUCLEOTIDE SEQUENCE</scope>
    <source>
        <strain evidence="2">K204-1</strain>
    </source>
</reference>
<dbReference type="Proteomes" id="UP001179600">
    <property type="component" value="Chromosome"/>
</dbReference>
<name>A0AAE9XFX2_9ENTE</name>